<dbReference type="SUPFAM" id="SSF109604">
    <property type="entry name" value="HD-domain/PDEase-like"/>
    <property type="match status" value="1"/>
</dbReference>
<dbReference type="PANTHER" id="PTHR35569:SF1">
    <property type="entry name" value="CYANAMIDE HYDRATASE DDI2-RELATED"/>
    <property type="match status" value="1"/>
</dbReference>
<evidence type="ECO:0000259" key="1">
    <source>
        <dbReference type="Pfam" id="PF01966"/>
    </source>
</evidence>
<evidence type="ECO:0000313" key="2">
    <source>
        <dbReference type="EMBL" id="KAK5049006.1"/>
    </source>
</evidence>
<gene>
    <name evidence="2" type="ORF">LTR84_005428</name>
</gene>
<sequence>MSSNSPFPSLLDGTLSLPVTPLIRGALEHSKKITSPTTVNHCIRSAYFAILLSQKLARKDAEPLDAELIVYSVIMHDLGWAVDKSLLSKDKRFEVDSANMARTYLQSTKESGVWDKHRVQLAWDAIALHATPSFSQHKEPEVMLASMGILADFQGHFIANQLITVDEFKAIVGAFPRLGFKDQFIGIMCGLCAYKPETTYDNFVGEWGCEFGLDGKGTGKEEYAKNRLASTFPRTLLPTLIALAEYENEAPAE</sequence>
<reference evidence="2 3" key="1">
    <citation type="submission" date="2023-08" db="EMBL/GenBank/DDBJ databases">
        <title>Black Yeasts Isolated from many extreme environments.</title>
        <authorList>
            <person name="Coleine C."/>
            <person name="Stajich J.E."/>
            <person name="Selbmann L."/>
        </authorList>
    </citation>
    <scope>NUCLEOTIDE SEQUENCE [LARGE SCALE GENOMIC DNA]</scope>
    <source>
        <strain evidence="2 3">CCFEE 5792</strain>
    </source>
</reference>
<dbReference type="AlphaFoldDB" id="A0AAV9N772"/>
<dbReference type="EMBL" id="JAVRRD010000020">
    <property type="protein sequence ID" value="KAK5049006.1"/>
    <property type="molecule type" value="Genomic_DNA"/>
</dbReference>
<organism evidence="2 3">
    <name type="scientific">Exophiala bonariae</name>
    <dbReference type="NCBI Taxonomy" id="1690606"/>
    <lineage>
        <taxon>Eukaryota</taxon>
        <taxon>Fungi</taxon>
        <taxon>Dikarya</taxon>
        <taxon>Ascomycota</taxon>
        <taxon>Pezizomycotina</taxon>
        <taxon>Eurotiomycetes</taxon>
        <taxon>Chaetothyriomycetidae</taxon>
        <taxon>Chaetothyriales</taxon>
        <taxon>Herpotrichiellaceae</taxon>
        <taxon>Exophiala</taxon>
    </lineage>
</organism>
<proteinExistence type="predicted"/>
<dbReference type="Gene3D" id="1.10.3210.10">
    <property type="entry name" value="Hypothetical protein af1432"/>
    <property type="match status" value="1"/>
</dbReference>
<dbReference type="InterPro" id="IPR003607">
    <property type="entry name" value="HD/PDEase_dom"/>
</dbReference>
<dbReference type="InterPro" id="IPR006674">
    <property type="entry name" value="HD_domain"/>
</dbReference>
<name>A0AAV9N772_9EURO</name>
<evidence type="ECO:0000313" key="3">
    <source>
        <dbReference type="Proteomes" id="UP001358417"/>
    </source>
</evidence>
<accession>A0AAV9N772</accession>
<comment type="caution">
    <text evidence="2">The sequence shown here is derived from an EMBL/GenBank/DDBJ whole genome shotgun (WGS) entry which is preliminary data.</text>
</comment>
<dbReference type="Proteomes" id="UP001358417">
    <property type="component" value="Unassembled WGS sequence"/>
</dbReference>
<protein>
    <recommendedName>
        <fullName evidence="1">HD domain-containing protein</fullName>
    </recommendedName>
</protein>
<feature type="domain" description="HD" evidence="1">
    <location>
        <begin position="39"/>
        <end position="134"/>
    </location>
</feature>
<dbReference type="PANTHER" id="PTHR35569">
    <property type="entry name" value="CYANAMIDE HYDRATASE DDI2-RELATED"/>
    <property type="match status" value="1"/>
</dbReference>
<dbReference type="CDD" id="cd00077">
    <property type="entry name" value="HDc"/>
    <property type="match status" value="1"/>
</dbReference>
<keyword evidence="3" id="KW-1185">Reference proteome</keyword>
<dbReference type="Pfam" id="PF01966">
    <property type="entry name" value="HD"/>
    <property type="match status" value="1"/>
</dbReference>
<dbReference type="RefSeq" id="XP_064704211.1">
    <property type="nucleotide sequence ID" value="XM_064848997.1"/>
</dbReference>
<dbReference type="GeneID" id="89973605"/>